<dbReference type="SUPFAM" id="SSF81296">
    <property type="entry name" value="E set domains"/>
    <property type="match status" value="2"/>
</dbReference>
<feature type="domain" description="Hemocyanin middle" evidence="4">
    <location>
        <begin position="929"/>
        <end position="1208"/>
    </location>
</feature>
<proteinExistence type="inferred from homology"/>
<sequence length="1520" mass="180659">MKSIALLVLGLAALAAARPEVDDHRFVDMDIKQRQMFILKLLNHITEPVMYKDIEEIGMNFKIEENVELYTRTDVVKTFVNFVKMGLLPRGEIFTIHVDRQLKEVVSMFHLLYYAKDFTTFIKTACWMRLYLNEGMFVYALTVAVRHREDCKGIILPPPYEIYPYYFVRADVIQKAYLLKMKKGLLDTKLCDFYGIKKTDKDIYIIDENIFDKRVYLNDNDVLRYFTEDIDLNTYYYYFHVDYPFWMRDELFDKLKVRRWELNFYVCQQILARYYLERLSNGLGEITTLSWNKPVRKGYWPWMLLHNGVQFPLRPNNYVLVGDNDINVVRLVENYEMIIKDAILKGYIDINGVRLDLFKVDDIETLGKLVFGKIDKTHVDKFHIDAYRYLLIIMKSVMGLNTFNSDKYFVTPTVLDIYQTALRDPIFYQLQKRLCDLMILFKKRLPCYTRDELYFPGVKVDNVVVDKLVTYFDDYLMDMTNAVTYTDDEWKKTTSDMVFFVRKRRLNHQPFKVTLDIMSDKSVDCVVRMFLGPKEDHWGRLIDLNQNRINFVELDSFLYKLTTGKNTIIRNSIDMHNLVRDRYMTRDLWKKIDTMTDMRDLLMKDLRNYHTGFPTRLLLPKGRVGGMNFLLYVIVTPLKLVDNVDLTILDTNRKDLLVDFRSTVLLDKMPLGFPFDRTIDYTKFFTPNMKFVDVVIFHKKQVCDMKTRWDRWVLKNYNMVDHTIVGNDNYMVDVDINTKVDRDVNLFDFWDINTRSTVEEAQSRKHWHDCKMKSIALLVLGLAAMASAHMDLDVNLSVTMDIKQKQMFILKLLNHVIEPVMYTDIKEIGMNFKIEENVNLYTRTDVVKNFVNLVKMGMLPRGEIFTIHVDGQLKQVVSMFHLLYYAKDFNTFIKTACWMRLYMNEGMFVYALTVAVRHREDCKGIILPPPYEIYPYYFVRADVIQKAYLLKMKRGLLDTKLCDFYGIKMTDKGVYVIDENIFDKRVYLSDEDTLRYFTEDIDLNTYYYYFHVDYPFWMKDNVIDKLKMRRWELNFYVCQQILARYYLERLSNGLGEITTLTWNKPIRKGYWPWMLLHNGVQLPLRPNNYVLVGDKDINVVRLVENYEMIIKDAIIKGYIDINGIRLDLVKYEDVETLGKLVFGKIDKVEVDKFHIDAYRYLLIIMKSVMGLNTFNSDKYFVTPTVLDMYQTALRDPIFYQLQKRLCDLLILFKKRLPCYTKEELFFPGVKIDNIVVDKLVTYFDDYLMDMTNAVTLTGDELKKTTSDMVFLVRKRRLNHQPFTITLDIQSDKTVDCVVRLFLGPKEDHWGRLIDLDRNRINFVELDSFLYKLNTGKNTIVRNSMDMHNLVRDRIMTRDFWKKIDTMTDMRDLLMKDLRNYHTGFPTRLLLPKGRIGGMNFLLYAIVTPLKLVDNVDISILDTNRKDLVVDFRSTVLLDKMPLGFPFDRTIDVAKFFTPNMKFVNVVIYHKKQGCDMKTRWDRWVLKNYNMFDRTMVGMDDYMTDVDINKKVDKDVNLFDL</sequence>
<evidence type="ECO:0000259" key="4">
    <source>
        <dbReference type="Pfam" id="PF00372"/>
    </source>
</evidence>
<feature type="domain" description="Hemocyanin N-terminal" evidence="5">
    <location>
        <begin position="804"/>
        <end position="924"/>
    </location>
</feature>
<keyword evidence="3" id="KW-0732">Signal</keyword>
<dbReference type="SUPFAM" id="SSF48056">
    <property type="entry name" value="Di-copper centre-containing domain"/>
    <property type="match status" value="2"/>
</dbReference>
<dbReference type="Gene3D" id="2.60.40.1520">
    <property type="entry name" value="Hemocyanin, C-terminal domain"/>
    <property type="match status" value="2"/>
</dbReference>
<reference evidence="7" key="1">
    <citation type="submission" date="2025-08" db="UniProtKB">
        <authorList>
            <consortium name="RefSeq"/>
        </authorList>
    </citation>
    <scope>IDENTIFICATION</scope>
</reference>
<dbReference type="Pfam" id="PF03722">
    <property type="entry name" value="Hemocyanin_N"/>
    <property type="match status" value="2"/>
</dbReference>
<dbReference type="KEGG" id="pxu:106126529"/>
<dbReference type="Pfam" id="PF00372">
    <property type="entry name" value="Hemocyanin_M"/>
    <property type="match status" value="2"/>
</dbReference>
<dbReference type="Pfam" id="PF03723">
    <property type="entry name" value="Hemocyanin_C"/>
    <property type="match status" value="2"/>
</dbReference>
<dbReference type="InterPro" id="IPR000896">
    <property type="entry name" value="Hemocyanin/hexamerin_mid_dom"/>
</dbReference>
<dbReference type="InterPro" id="IPR005204">
    <property type="entry name" value="Hemocyanin_N"/>
</dbReference>
<dbReference type="PANTHER" id="PTHR11511">
    <property type="entry name" value="LARVAL STORAGE PROTEIN/PHENOLOXIDASE"/>
    <property type="match status" value="1"/>
</dbReference>
<gene>
    <name evidence="7" type="primary">LOC106126529</name>
</gene>
<dbReference type="PANTHER" id="PTHR11511:SF5">
    <property type="entry name" value="FAT-BODY PROTEIN 1-RELATED"/>
    <property type="match status" value="1"/>
</dbReference>
<evidence type="ECO:0000313" key="7">
    <source>
        <dbReference type="RefSeq" id="XP_013179695.1"/>
    </source>
</evidence>
<dbReference type="InterPro" id="IPR013788">
    <property type="entry name" value="Hemocyanin/hexamerin"/>
</dbReference>
<dbReference type="InterPro" id="IPR014756">
    <property type="entry name" value="Ig_E-set"/>
</dbReference>
<dbReference type="Gene3D" id="1.10.1280.10">
    <property type="entry name" value="Di-copper center containing domain from catechol oxidase"/>
    <property type="match status" value="2"/>
</dbReference>
<dbReference type="GeneID" id="106126529"/>
<feature type="chain" id="PRO_5042524638" evidence="3">
    <location>
        <begin position="18"/>
        <end position="1520"/>
    </location>
</feature>
<dbReference type="SUPFAM" id="SSF48050">
    <property type="entry name" value="Hemocyanin, N-terminal domain"/>
    <property type="match status" value="2"/>
</dbReference>
<evidence type="ECO:0000256" key="1">
    <source>
        <dbReference type="ARBA" id="ARBA00022761"/>
    </source>
</evidence>
<comment type="similarity">
    <text evidence="2">Belongs to the hemocyanin family.</text>
</comment>
<dbReference type="InterPro" id="IPR005203">
    <property type="entry name" value="Hemocyanin_C"/>
</dbReference>
<organism evidence="7">
    <name type="scientific">Papilio xuthus</name>
    <name type="common">Asian swallowtail butterfly</name>
    <dbReference type="NCBI Taxonomy" id="66420"/>
    <lineage>
        <taxon>Eukaryota</taxon>
        <taxon>Metazoa</taxon>
        <taxon>Ecdysozoa</taxon>
        <taxon>Arthropoda</taxon>
        <taxon>Hexapoda</taxon>
        <taxon>Insecta</taxon>
        <taxon>Pterygota</taxon>
        <taxon>Neoptera</taxon>
        <taxon>Endopterygota</taxon>
        <taxon>Lepidoptera</taxon>
        <taxon>Glossata</taxon>
        <taxon>Ditrysia</taxon>
        <taxon>Papilionoidea</taxon>
        <taxon>Papilionidae</taxon>
        <taxon>Papilioninae</taxon>
        <taxon>Papilio</taxon>
    </lineage>
</organism>
<dbReference type="Proteomes" id="UP000694872">
    <property type="component" value="Unplaced"/>
</dbReference>
<dbReference type="InterPro" id="IPR008922">
    <property type="entry name" value="Di-copper_centre_dom_sf"/>
</dbReference>
<dbReference type="InterPro" id="IPR037020">
    <property type="entry name" value="Hemocyanin_C_sf"/>
</dbReference>
<dbReference type="PROSITE" id="PS00209">
    <property type="entry name" value="HEMOCYANIN_1"/>
    <property type="match status" value="2"/>
</dbReference>
<feature type="signal peptide" evidence="3">
    <location>
        <begin position="1"/>
        <end position="17"/>
    </location>
</feature>
<dbReference type="Gene3D" id="1.20.1370.10">
    <property type="entry name" value="Hemocyanin, N-terminal domain"/>
    <property type="match status" value="2"/>
</dbReference>
<dbReference type="RefSeq" id="XP_013179695.1">
    <property type="nucleotide sequence ID" value="XM_013324241.1"/>
</dbReference>
<evidence type="ECO:0000259" key="6">
    <source>
        <dbReference type="Pfam" id="PF03723"/>
    </source>
</evidence>
<name>A0AAJ6ZV93_PAPXU</name>
<feature type="domain" description="Hemocyanin C-terminal" evidence="6">
    <location>
        <begin position="448"/>
        <end position="698"/>
    </location>
</feature>
<feature type="domain" description="Hemocyanin C-terminal" evidence="6">
    <location>
        <begin position="1219"/>
        <end position="1469"/>
    </location>
</feature>
<accession>A0AAJ6ZV93</accession>
<evidence type="ECO:0000256" key="2">
    <source>
        <dbReference type="ARBA" id="ARBA00038082"/>
    </source>
</evidence>
<evidence type="ECO:0000256" key="3">
    <source>
        <dbReference type="SAM" id="SignalP"/>
    </source>
</evidence>
<dbReference type="GO" id="GO:0005615">
    <property type="term" value="C:extracellular space"/>
    <property type="evidence" value="ECO:0007669"/>
    <property type="project" value="UniProtKB-ARBA"/>
</dbReference>
<dbReference type="GO" id="GO:0045735">
    <property type="term" value="F:nutrient reservoir activity"/>
    <property type="evidence" value="ECO:0007669"/>
    <property type="project" value="UniProtKB-KW"/>
</dbReference>
<protein>
    <submittedName>
        <fullName evidence="7">Uncharacterized protein LOC106126529</fullName>
    </submittedName>
</protein>
<dbReference type="InterPro" id="IPR036697">
    <property type="entry name" value="Hemocyanin_N_sf"/>
</dbReference>
<feature type="domain" description="Hemocyanin N-terminal" evidence="5">
    <location>
        <begin position="33"/>
        <end position="153"/>
    </location>
</feature>
<evidence type="ECO:0000259" key="5">
    <source>
        <dbReference type="Pfam" id="PF03722"/>
    </source>
</evidence>
<dbReference type="PRINTS" id="PR00187">
    <property type="entry name" value="HAEMOCYANIN"/>
</dbReference>
<dbReference type="PROSITE" id="PS00210">
    <property type="entry name" value="HEMOCYANIN_2"/>
    <property type="match status" value="2"/>
</dbReference>
<keyword evidence="1" id="KW-0758">Storage protein</keyword>
<feature type="domain" description="Hemocyanin middle" evidence="4">
    <location>
        <begin position="158"/>
        <end position="437"/>
    </location>
</feature>